<dbReference type="OrthoDB" id="1642196at2759"/>
<dbReference type="AlphaFoldDB" id="A0A2U1L1N2"/>
<dbReference type="GO" id="GO:0022857">
    <property type="term" value="F:transmembrane transporter activity"/>
    <property type="evidence" value="ECO:0007669"/>
    <property type="project" value="InterPro"/>
</dbReference>
<protein>
    <recommendedName>
        <fullName evidence="7">WAT1-related protein</fullName>
    </recommendedName>
</protein>
<evidence type="ECO:0000256" key="2">
    <source>
        <dbReference type="ARBA" id="ARBA00022989"/>
    </source>
</evidence>
<reference evidence="5 6" key="1">
    <citation type="journal article" date="2018" name="Mol. Plant">
        <title>The genome of Artemisia annua provides insight into the evolution of Asteraceae family and artemisinin biosynthesis.</title>
        <authorList>
            <person name="Shen Q."/>
            <person name="Zhang L."/>
            <person name="Liao Z."/>
            <person name="Wang S."/>
            <person name="Yan T."/>
            <person name="Shi P."/>
            <person name="Liu M."/>
            <person name="Fu X."/>
            <person name="Pan Q."/>
            <person name="Wang Y."/>
            <person name="Lv Z."/>
            <person name="Lu X."/>
            <person name="Zhang F."/>
            <person name="Jiang W."/>
            <person name="Ma Y."/>
            <person name="Chen M."/>
            <person name="Hao X."/>
            <person name="Li L."/>
            <person name="Tang Y."/>
            <person name="Lv G."/>
            <person name="Zhou Y."/>
            <person name="Sun X."/>
            <person name="Brodelius P.E."/>
            <person name="Rose J.K.C."/>
            <person name="Tang K."/>
        </authorList>
    </citation>
    <scope>NUCLEOTIDE SEQUENCE [LARGE SCALE GENOMIC DNA]</scope>
    <source>
        <strain evidence="6">cv. Huhao1</strain>
        <tissue evidence="5">Leaf</tissue>
    </source>
</reference>
<keyword evidence="2 4" id="KW-1133">Transmembrane helix</keyword>
<gene>
    <name evidence="5" type="ORF">CTI12_AA539690</name>
</gene>
<keyword evidence="6" id="KW-1185">Reference proteome</keyword>
<keyword evidence="1 4" id="KW-0812">Transmembrane</keyword>
<feature type="transmembrane region" description="Helical" evidence="4">
    <location>
        <begin position="16"/>
        <end position="35"/>
    </location>
</feature>
<sequence length="111" mass="12079">MCCGMEKIDIGNLSSLGKLLGTIVAISGAMVFTLYQGPEILHMIPSPDSPNKLLFSRTSDWVIGGLILVISVIICTLWNVLQCIALSPFLDPNLNAWELQYDIGMIAVVWG</sequence>
<evidence type="ECO:0000313" key="6">
    <source>
        <dbReference type="Proteomes" id="UP000245207"/>
    </source>
</evidence>
<evidence type="ECO:0000256" key="4">
    <source>
        <dbReference type="SAM" id="Phobius"/>
    </source>
</evidence>
<dbReference type="InterPro" id="IPR030184">
    <property type="entry name" value="WAT1-related"/>
</dbReference>
<evidence type="ECO:0000256" key="3">
    <source>
        <dbReference type="ARBA" id="ARBA00023136"/>
    </source>
</evidence>
<name>A0A2U1L1N2_ARTAN</name>
<dbReference type="Proteomes" id="UP000245207">
    <property type="component" value="Unassembled WGS sequence"/>
</dbReference>
<evidence type="ECO:0000313" key="5">
    <source>
        <dbReference type="EMBL" id="PWA42919.1"/>
    </source>
</evidence>
<evidence type="ECO:0008006" key="7">
    <source>
        <dbReference type="Google" id="ProtNLM"/>
    </source>
</evidence>
<organism evidence="5 6">
    <name type="scientific">Artemisia annua</name>
    <name type="common">Sweet wormwood</name>
    <dbReference type="NCBI Taxonomy" id="35608"/>
    <lineage>
        <taxon>Eukaryota</taxon>
        <taxon>Viridiplantae</taxon>
        <taxon>Streptophyta</taxon>
        <taxon>Embryophyta</taxon>
        <taxon>Tracheophyta</taxon>
        <taxon>Spermatophyta</taxon>
        <taxon>Magnoliopsida</taxon>
        <taxon>eudicotyledons</taxon>
        <taxon>Gunneridae</taxon>
        <taxon>Pentapetalae</taxon>
        <taxon>asterids</taxon>
        <taxon>campanulids</taxon>
        <taxon>Asterales</taxon>
        <taxon>Asteraceae</taxon>
        <taxon>Asteroideae</taxon>
        <taxon>Anthemideae</taxon>
        <taxon>Artemisiinae</taxon>
        <taxon>Artemisia</taxon>
    </lineage>
</organism>
<dbReference type="GO" id="GO:0016020">
    <property type="term" value="C:membrane"/>
    <property type="evidence" value="ECO:0007669"/>
    <property type="project" value="InterPro"/>
</dbReference>
<accession>A0A2U1L1N2</accession>
<keyword evidence="3 4" id="KW-0472">Membrane</keyword>
<dbReference type="PANTHER" id="PTHR31218">
    <property type="entry name" value="WAT1-RELATED PROTEIN"/>
    <property type="match status" value="1"/>
</dbReference>
<dbReference type="STRING" id="35608.A0A2U1L1N2"/>
<feature type="transmembrane region" description="Helical" evidence="4">
    <location>
        <begin position="61"/>
        <end position="81"/>
    </location>
</feature>
<dbReference type="EMBL" id="PKPP01012120">
    <property type="protein sequence ID" value="PWA42919.1"/>
    <property type="molecule type" value="Genomic_DNA"/>
</dbReference>
<comment type="caution">
    <text evidence="5">The sequence shown here is derived from an EMBL/GenBank/DDBJ whole genome shotgun (WGS) entry which is preliminary data.</text>
</comment>
<evidence type="ECO:0000256" key="1">
    <source>
        <dbReference type="ARBA" id="ARBA00022692"/>
    </source>
</evidence>
<proteinExistence type="predicted"/>